<name>A0A6M8HY53_9PROT</name>
<dbReference type="AlphaFoldDB" id="A0A6M8HY53"/>
<dbReference type="Proteomes" id="UP000500767">
    <property type="component" value="Plasmid unnamed1"/>
</dbReference>
<organism evidence="1 2">
    <name type="scientific">Lichenicola cladoniae</name>
    <dbReference type="NCBI Taxonomy" id="1484109"/>
    <lineage>
        <taxon>Bacteria</taxon>
        <taxon>Pseudomonadati</taxon>
        <taxon>Pseudomonadota</taxon>
        <taxon>Alphaproteobacteria</taxon>
        <taxon>Acetobacterales</taxon>
        <taxon>Acetobacteraceae</taxon>
        <taxon>Lichenicola</taxon>
    </lineage>
</organism>
<evidence type="ECO:0000313" key="1">
    <source>
        <dbReference type="EMBL" id="QKE93105.1"/>
    </source>
</evidence>
<dbReference type="EMBL" id="CP053709">
    <property type="protein sequence ID" value="QKE93105.1"/>
    <property type="molecule type" value="Genomic_DNA"/>
</dbReference>
<proteinExistence type="predicted"/>
<geneLocation type="plasmid" evidence="1 2">
    <name>unnamed1</name>
</geneLocation>
<accession>A0A6M8HY53</accession>
<dbReference type="RefSeq" id="WP_171833920.1">
    <property type="nucleotide sequence ID" value="NZ_CP053709.1"/>
</dbReference>
<keyword evidence="2" id="KW-1185">Reference proteome</keyword>
<reference evidence="1 2" key="1">
    <citation type="journal article" date="2014" name="World J. Microbiol. Biotechnol.">
        <title>Biodiversity and physiological characteristics of Antarctic and Arctic lichens-associated bacteria.</title>
        <authorList>
            <person name="Lee Y.M."/>
            <person name="Kim E.H."/>
            <person name="Lee H.K."/>
            <person name="Hong S.G."/>
        </authorList>
    </citation>
    <scope>NUCLEOTIDE SEQUENCE [LARGE SCALE GENOMIC DNA]</scope>
    <source>
        <strain evidence="1 2">PAMC 26569</strain>
        <plasmid evidence="1">unnamed1</plasmid>
    </source>
</reference>
<sequence>MSTKLPSISDDIRQPSKKITFDLKPREDLPDEAVTARAKEIGETWGSSTQIAPKEVPLPPAAPLVSVRFDSPDYLDKQLSIKAAELGVTKTYLILLALGKDGYRLEEVDLVKDRRRWKKR</sequence>
<protein>
    <submittedName>
        <fullName evidence="1">Uncharacterized protein</fullName>
    </submittedName>
</protein>
<dbReference type="KEGG" id="lck:HN018_23235"/>
<keyword evidence="1" id="KW-0614">Plasmid</keyword>
<evidence type="ECO:0000313" key="2">
    <source>
        <dbReference type="Proteomes" id="UP000500767"/>
    </source>
</evidence>
<gene>
    <name evidence="1" type="ORF">HN018_23235</name>
</gene>